<dbReference type="InterPro" id="IPR014718">
    <property type="entry name" value="GH-type_carb-bd"/>
</dbReference>
<evidence type="ECO:0000256" key="3">
    <source>
        <dbReference type="ARBA" id="ARBA00010418"/>
    </source>
</evidence>
<evidence type="ECO:0000256" key="6">
    <source>
        <dbReference type="ARBA" id="ARBA00022729"/>
    </source>
</evidence>
<dbReference type="AlphaFoldDB" id="A0A7R7XF39"/>
<gene>
    <name evidence="17" type="ORF">APUU_20310S</name>
</gene>
<dbReference type="Proteomes" id="UP000654913">
    <property type="component" value="Chromosome 2"/>
</dbReference>
<dbReference type="SUPFAM" id="SSF74650">
    <property type="entry name" value="Galactose mutarotase-like"/>
    <property type="match status" value="1"/>
</dbReference>
<comment type="subcellular location">
    <subcellularLocation>
        <location evidence="2">Secreted</location>
    </subcellularLocation>
</comment>
<dbReference type="InterPro" id="IPR011013">
    <property type="entry name" value="Gal_mutarotase_sf_dom"/>
</dbReference>
<evidence type="ECO:0000256" key="12">
    <source>
        <dbReference type="SAM" id="MobiDB-lite"/>
    </source>
</evidence>
<dbReference type="InterPro" id="IPR029413">
    <property type="entry name" value="RG-lyase_II"/>
</dbReference>
<evidence type="ECO:0000313" key="18">
    <source>
        <dbReference type="Proteomes" id="UP000654913"/>
    </source>
</evidence>
<dbReference type="InterPro" id="IPR016590">
    <property type="entry name" value="Rhamnogalacturonase_B"/>
</dbReference>
<dbReference type="InterPro" id="IPR013784">
    <property type="entry name" value="Carb-bd-like_fold"/>
</dbReference>
<dbReference type="SUPFAM" id="SSF49452">
    <property type="entry name" value="Starch-binding domain-like"/>
    <property type="match status" value="1"/>
</dbReference>
<dbReference type="GO" id="GO:0071555">
    <property type="term" value="P:cell wall organization"/>
    <property type="evidence" value="ECO:0007669"/>
    <property type="project" value="UniProtKB-KW"/>
</dbReference>
<proteinExistence type="inferred from homology"/>
<dbReference type="SUPFAM" id="SSF49785">
    <property type="entry name" value="Galactose-binding domain-like"/>
    <property type="match status" value="1"/>
</dbReference>
<reference evidence="17" key="2">
    <citation type="submission" date="2021-02" db="EMBL/GenBank/DDBJ databases">
        <title>Aspergillus puulaauensis MK2 genome sequence.</title>
        <authorList>
            <person name="Futagami T."/>
            <person name="Mori K."/>
            <person name="Kadooka C."/>
            <person name="Tanaka T."/>
        </authorList>
    </citation>
    <scope>NUCLEOTIDE SEQUENCE</scope>
    <source>
        <strain evidence="17">MK2</strain>
    </source>
</reference>
<dbReference type="InterPro" id="IPR029411">
    <property type="entry name" value="RG-lyase_III"/>
</dbReference>
<keyword evidence="18" id="KW-1185">Reference proteome</keyword>
<keyword evidence="9" id="KW-0119">Carbohydrate metabolism</keyword>
<evidence type="ECO:0000256" key="5">
    <source>
        <dbReference type="ARBA" id="ARBA00022525"/>
    </source>
</evidence>
<evidence type="ECO:0000259" key="14">
    <source>
        <dbReference type="Pfam" id="PF09284"/>
    </source>
</evidence>
<reference evidence="17" key="1">
    <citation type="submission" date="2021-01" db="EMBL/GenBank/DDBJ databases">
        <authorList>
            <consortium name="Aspergillus puulaauensis MK2 genome sequencing consortium"/>
            <person name="Kazuki M."/>
            <person name="Futagami T."/>
        </authorList>
    </citation>
    <scope>NUCLEOTIDE SEQUENCE</scope>
    <source>
        <strain evidence="17">MK2</strain>
    </source>
</reference>
<feature type="domain" description="Rhamnogalacturonan lyase" evidence="15">
    <location>
        <begin position="370"/>
        <end position="535"/>
    </location>
</feature>
<dbReference type="GO" id="GO:0045490">
    <property type="term" value="P:pectin catabolic process"/>
    <property type="evidence" value="ECO:0007669"/>
    <property type="project" value="TreeGrafter"/>
</dbReference>
<comment type="catalytic activity">
    <reaction evidence="1">
        <text>Endotype eliminative cleavage of L-alpha-rhamnopyranosyl-(1-&gt;4)-alpha-D-galactopyranosyluronic acid bonds of rhamnogalacturonan I domains in ramified hairy regions of pectin leaving L-rhamnopyranose at the reducing end and 4-deoxy-4,5-unsaturated D-galactopyranosyluronic acid at the non-reducing end.</text>
        <dbReference type="EC" id="4.2.2.23"/>
    </reaction>
</comment>
<keyword evidence="5" id="KW-0964">Secreted</keyword>
<dbReference type="Pfam" id="PF14686">
    <property type="entry name" value="fn3_3"/>
    <property type="match status" value="1"/>
</dbReference>
<dbReference type="Gene3D" id="2.60.40.1120">
    <property type="entry name" value="Carboxypeptidase-like, regulatory domain"/>
    <property type="match status" value="1"/>
</dbReference>
<feature type="domain" description="Rhamnogalacturonase B N-terminal" evidence="14">
    <location>
        <begin position="26"/>
        <end position="275"/>
    </location>
</feature>
<keyword evidence="7" id="KW-1015">Disulfide bond</keyword>
<sequence>MIPLRSSVVALCLAVRTLAISVTDNADGSITVDPESANGFTATINGQGDFTSLIYGGVEYQNQEAFSHLASGIDADDVSYEAVDDYLVVTCTAQNDFVDVIQYYIFIDGQDHIYLATYTYAEPSVGELRFIFRLENLPEAYPFGVVSDTRGGTVIEGKDIYVVEYETRSKYYSNDRFIDDHVHCAYREAPDVHACFVKPIRAYDASTGGPFARDINVNLSDDDHGVTFYMNHGDEFYDPYRQGFHGPYIFAFTGSDIPTVSQFDISILEDLGLEGYIADSGRGYVEGVASGTADEFQAVLHWYNDEHQQWVYAENNGSFKSPPLAPGEYTQALYQGELLAANSTVTVAAGQTITEDIAATNPIIVDDRTTIFQIGQYDGLPTDLLNGDKVYRMHPSDQRMGDWNTATFIVGESEDLEFPSIIFKDVNNGSSIDFNLDAALNEVATLRIATTMATRGGRPAITLNDFIGKVPSGPPETPSRGPTKGKTHGDMSIYTYTIPAGTLLAGKNTLKITVASGSSGDKFLSPNFVLDAIELYY</sequence>
<keyword evidence="6 13" id="KW-0732">Signal</keyword>
<dbReference type="KEGG" id="apuu:APUU_20310S"/>
<comment type="similarity">
    <text evidence="3">Belongs to the polysaccharide lyase 4 family.</text>
</comment>
<protein>
    <recommendedName>
        <fullName evidence="4">rhamnogalacturonan endolyase</fullName>
        <ecNumber evidence="4">4.2.2.23</ecNumber>
    </recommendedName>
</protein>
<dbReference type="Gene3D" id="2.70.98.10">
    <property type="match status" value="1"/>
</dbReference>
<accession>A0A7R7XF39</accession>
<dbReference type="GO" id="GO:0030246">
    <property type="term" value="F:carbohydrate binding"/>
    <property type="evidence" value="ECO:0007669"/>
    <property type="project" value="InterPro"/>
</dbReference>
<evidence type="ECO:0000256" key="9">
    <source>
        <dbReference type="ARBA" id="ARBA00023277"/>
    </source>
</evidence>
<dbReference type="InterPro" id="IPR008979">
    <property type="entry name" value="Galactose-bd-like_sf"/>
</dbReference>
<keyword evidence="8" id="KW-0456">Lyase</keyword>
<dbReference type="Gene3D" id="2.60.120.260">
    <property type="entry name" value="Galactose-binding domain-like"/>
    <property type="match status" value="1"/>
</dbReference>
<evidence type="ECO:0000256" key="1">
    <source>
        <dbReference type="ARBA" id="ARBA00001324"/>
    </source>
</evidence>
<feature type="region of interest" description="Disordered" evidence="12">
    <location>
        <begin position="468"/>
        <end position="488"/>
    </location>
</feature>
<evidence type="ECO:0000259" key="16">
    <source>
        <dbReference type="Pfam" id="PF14686"/>
    </source>
</evidence>
<evidence type="ECO:0000256" key="11">
    <source>
        <dbReference type="ARBA" id="ARBA00023326"/>
    </source>
</evidence>
<evidence type="ECO:0000313" key="17">
    <source>
        <dbReference type="EMBL" id="BCS19878.1"/>
    </source>
</evidence>
<dbReference type="CDD" id="cd10317">
    <property type="entry name" value="RGL4_C"/>
    <property type="match status" value="1"/>
</dbReference>
<dbReference type="Pfam" id="PF14683">
    <property type="entry name" value="CBM-like"/>
    <property type="match status" value="1"/>
</dbReference>
<evidence type="ECO:0000256" key="10">
    <source>
        <dbReference type="ARBA" id="ARBA00023316"/>
    </source>
</evidence>
<organism evidence="17 18">
    <name type="scientific">Aspergillus puulaauensis</name>
    <dbReference type="NCBI Taxonomy" id="1220207"/>
    <lineage>
        <taxon>Eukaryota</taxon>
        <taxon>Fungi</taxon>
        <taxon>Dikarya</taxon>
        <taxon>Ascomycota</taxon>
        <taxon>Pezizomycotina</taxon>
        <taxon>Eurotiomycetes</taxon>
        <taxon>Eurotiomycetidae</taxon>
        <taxon>Eurotiales</taxon>
        <taxon>Aspergillaceae</taxon>
        <taxon>Aspergillus</taxon>
    </lineage>
</organism>
<dbReference type="EMBL" id="AP024444">
    <property type="protein sequence ID" value="BCS19878.1"/>
    <property type="molecule type" value="Genomic_DNA"/>
</dbReference>
<dbReference type="PANTHER" id="PTHR36574">
    <property type="entry name" value="RHAMNOGALACTURONATE LYASE-RELATED"/>
    <property type="match status" value="1"/>
</dbReference>
<dbReference type="GeneID" id="64969883"/>
<keyword evidence="10" id="KW-0961">Cell wall biogenesis/degradation</keyword>
<name>A0A7R7XF39_9EURO</name>
<dbReference type="GO" id="GO:0005576">
    <property type="term" value="C:extracellular region"/>
    <property type="evidence" value="ECO:0007669"/>
    <property type="project" value="UniProtKB-SubCell"/>
</dbReference>
<dbReference type="GO" id="GO:0102210">
    <property type="term" value="F:rhamnogalacturonan endolyase activity"/>
    <property type="evidence" value="ECO:0007669"/>
    <property type="project" value="UniProtKB-EC"/>
</dbReference>
<dbReference type="EC" id="4.2.2.23" evidence="4"/>
<evidence type="ECO:0000256" key="4">
    <source>
        <dbReference type="ARBA" id="ARBA00012437"/>
    </source>
</evidence>
<dbReference type="PANTHER" id="PTHR36574:SF1">
    <property type="entry name" value="RHAMNOGALACTURONATE LYASE-RELATED"/>
    <property type="match status" value="1"/>
</dbReference>
<feature type="signal peptide" evidence="13">
    <location>
        <begin position="1"/>
        <end position="19"/>
    </location>
</feature>
<dbReference type="OrthoDB" id="114708at2759"/>
<dbReference type="InterPro" id="IPR015364">
    <property type="entry name" value="RhgB_N"/>
</dbReference>
<evidence type="ECO:0000256" key="2">
    <source>
        <dbReference type="ARBA" id="ARBA00004613"/>
    </source>
</evidence>
<feature type="domain" description="Rhamnogalacturonan lyase" evidence="16">
    <location>
        <begin position="281"/>
        <end position="354"/>
    </location>
</feature>
<feature type="chain" id="PRO_5030549255" description="rhamnogalacturonan endolyase" evidence="13">
    <location>
        <begin position="20"/>
        <end position="537"/>
    </location>
</feature>
<evidence type="ECO:0000256" key="8">
    <source>
        <dbReference type="ARBA" id="ARBA00023239"/>
    </source>
</evidence>
<dbReference type="Pfam" id="PF09284">
    <property type="entry name" value="RhgB_N"/>
    <property type="match status" value="1"/>
</dbReference>
<dbReference type="RefSeq" id="XP_041552072.1">
    <property type="nucleotide sequence ID" value="XM_041698937.1"/>
</dbReference>
<evidence type="ECO:0000259" key="15">
    <source>
        <dbReference type="Pfam" id="PF14683"/>
    </source>
</evidence>
<evidence type="ECO:0000256" key="7">
    <source>
        <dbReference type="ARBA" id="ARBA00023157"/>
    </source>
</evidence>
<keyword evidence="11" id="KW-0624">Polysaccharide degradation</keyword>
<evidence type="ECO:0000256" key="13">
    <source>
        <dbReference type="SAM" id="SignalP"/>
    </source>
</evidence>